<keyword evidence="4" id="KW-1185">Reference proteome</keyword>
<dbReference type="OrthoDB" id="439917at2759"/>
<dbReference type="Proteomes" id="UP000717328">
    <property type="component" value="Unassembled WGS sequence"/>
</dbReference>
<reference evidence="3" key="2">
    <citation type="submission" date="2021-10" db="EMBL/GenBank/DDBJ databases">
        <title>Phylogenomics reveals ancestral predisposition of the termite-cultivated fungus Termitomyces towards a domesticated lifestyle.</title>
        <authorList>
            <person name="Auxier B."/>
            <person name="Grum-Grzhimaylo A."/>
            <person name="Cardenas M.E."/>
            <person name="Lodge J.D."/>
            <person name="Laessoe T."/>
            <person name="Pedersen O."/>
            <person name="Smith M.E."/>
            <person name="Kuyper T.W."/>
            <person name="Franco-Molano E.A."/>
            <person name="Baroni T.J."/>
            <person name="Aanen D.K."/>
        </authorList>
    </citation>
    <scope>NUCLEOTIDE SEQUENCE</scope>
    <source>
        <strain evidence="3">D49</strain>
    </source>
</reference>
<feature type="signal peptide" evidence="1">
    <location>
        <begin position="1"/>
        <end position="23"/>
    </location>
</feature>
<dbReference type="AlphaFoldDB" id="A0A9P7K560"/>
<proteinExistence type="predicted"/>
<dbReference type="PANTHER" id="PTHR35192:SF2">
    <property type="entry name" value="APPLE DOMAIN-CONTAINING PROTEIN"/>
    <property type="match status" value="1"/>
</dbReference>
<evidence type="ECO:0000256" key="1">
    <source>
        <dbReference type="SAM" id="SignalP"/>
    </source>
</evidence>
<dbReference type="EMBL" id="JABCKI010005841">
    <property type="protein sequence ID" value="KAG5637303.1"/>
    <property type="molecule type" value="Genomic_DNA"/>
</dbReference>
<reference evidence="3" key="1">
    <citation type="submission" date="2021-02" db="EMBL/GenBank/DDBJ databases">
        <authorList>
            <person name="Nieuwenhuis M."/>
            <person name="Van De Peppel L.J.J."/>
        </authorList>
    </citation>
    <scope>NUCLEOTIDE SEQUENCE</scope>
    <source>
        <strain evidence="3">D49</strain>
    </source>
</reference>
<dbReference type="PANTHER" id="PTHR35192">
    <property type="entry name" value="PROTEIN, PUTATIVE-RELATED"/>
    <property type="match status" value="1"/>
</dbReference>
<accession>A0A9P7K560</accession>
<name>A0A9P7K560_9AGAR</name>
<feature type="chain" id="PRO_5040420050" description="Protein CPL1-like domain-containing protein" evidence="1">
    <location>
        <begin position="24"/>
        <end position="737"/>
    </location>
</feature>
<organism evidence="3 4">
    <name type="scientific">Sphagnurus paluster</name>
    <dbReference type="NCBI Taxonomy" id="117069"/>
    <lineage>
        <taxon>Eukaryota</taxon>
        <taxon>Fungi</taxon>
        <taxon>Dikarya</taxon>
        <taxon>Basidiomycota</taxon>
        <taxon>Agaricomycotina</taxon>
        <taxon>Agaricomycetes</taxon>
        <taxon>Agaricomycetidae</taxon>
        <taxon>Agaricales</taxon>
        <taxon>Tricholomatineae</taxon>
        <taxon>Lyophyllaceae</taxon>
        <taxon>Sphagnurus</taxon>
    </lineage>
</organism>
<gene>
    <name evidence="3" type="ORF">H0H81_005046</name>
</gene>
<evidence type="ECO:0000313" key="4">
    <source>
        <dbReference type="Proteomes" id="UP000717328"/>
    </source>
</evidence>
<dbReference type="Pfam" id="PF21671">
    <property type="entry name" value="CPL1-like"/>
    <property type="match status" value="1"/>
</dbReference>
<dbReference type="InterPro" id="IPR038955">
    <property type="entry name" value="PriA/CPL1_fungi"/>
</dbReference>
<evidence type="ECO:0000313" key="3">
    <source>
        <dbReference type="EMBL" id="KAG5637303.1"/>
    </source>
</evidence>
<keyword evidence="1" id="KW-0732">Signal</keyword>
<sequence>MRLLAVPLLFSSVAVLLLPHVAAFAQFPRIKAKLAIKKPLLQPDAHSGRQFRHRRDLTDNCVSTSGTKFSLLTGIKIPLVGINICLCSRDIDVWLATDENGKKLVANLGIVLARAALVNFAHGSAVPVHQPPVTNLIQAKLSCNINESVCGIPGREDTQEYECVDTSVALESCGGCMIPHPFYEPHRVTSTAVDCGRLPGVLSASCHNSQCIISRCKKGLQLSSNNTECVPVSKTERILMDGILPLFALNHKRQDIVANVIPNSDLVSQIRDIVTVIVSLETAAESVPPRDNSTATINIPELVQSTIDAVTNLAKSNTVAAVSSNIQTLLEVLASFKTSLGTCGCVGELGLDDILGELSAATELVEKLLTWLDANSIAIPKSPYGAFPEGTTISIPNASDIPINLGLSSILDFFRDSEVALPPTSVDGDATDFSVAERVTSLTKAVLGLKSTASSHFSSSASAFSHGGTPSAGSDVVGSGLNHTLADPIVQATIDLVASSDMLKALSNINTLINTNSGLVNALGALPNPSPSITELLEILDTVGVLALDLRNKLYATKAPLINMLPGLGPDIADLVGNLTSVQGPAIESLQSRLSALAKLILSLQSHTSSLKTLMPSIPSTPSPGLPGGPNLLRGVVREVGALLGAQGVVELLSGLEAVVRASVMLERTLRGCRCVEVLALQGVLKGLEELKARALELEGFVSAEQHKELGVAIKAVSVAQGSVLRNAEVLVKALAL</sequence>
<evidence type="ECO:0000259" key="2">
    <source>
        <dbReference type="Pfam" id="PF21671"/>
    </source>
</evidence>
<protein>
    <recommendedName>
        <fullName evidence="2">Protein CPL1-like domain-containing protein</fullName>
    </recommendedName>
</protein>
<dbReference type="InterPro" id="IPR048661">
    <property type="entry name" value="CPL1-like"/>
</dbReference>
<feature type="domain" description="Protein CPL1-like" evidence="2">
    <location>
        <begin position="161"/>
        <end position="230"/>
    </location>
</feature>
<comment type="caution">
    <text evidence="3">The sequence shown here is derived from an EMBL/GenBank/DDBJ whole genome shotgun (WGS) entry which is preliminary data.</text>
</comment>